<sequence>MNDELLSDSFPYMEEFFGRFKGSGLLKGRVDVNIGANPSAEDGDDDDDECLMDDQSCESCRYC</sequence>
<name>A0A2G3A8D2_CAPAN</name>
<reference evidence="3 4" key="1">
    <citation type="journal article" date="2014" name="Nat. Genet.">
        <title>Genome sequence of the hot pepper provides insights into the evolution of pungency in Capsicum species.</title>
        <authorList>
            <person name="Kim S."/>
            <person name="Park M."/>
            <person name="Yeom S.I."/>
            <person name="Kim Y.M."/>
            <person name="Lee J.M."/>
            <person name="Lee H.A."/>
            <person name="Seo E."/>
            <person name="Choi J."/>
            <person name="Cheong K."/>
            <person name="Kim K.T."/>
            <person name="Jung K."/>
            <person name="Lee G.W."/>
            <person name="Oh S.K."/>
            <person name="Bae C."/>
            <person name="Kim S.B."/>
            <person name="Lee H.Y."/>
            <person name="Kim S.Y."/>
            <person name="Kim M.S."/>
            <person name="Kang B.C."/>
            <person name="Jo Y.D."/>
            <person name="Yang H.B."/>
            <person name="Jeong H.J."/>
            <person name="Kang W.H."/>
            <person name="Kwon J.K."/>
            <person name="Shin C."/>
            <person name="Lim J.Y."/>
            <person name="Park J.H."/>
            <person name="Huh J.H."/>
            <person name="Kim J.S."/>
            <person name="Kim B.D."/>
            <person name="Cohen O."/>
            <person name="Paran I."/>
            <person name="Suh M.C."/>
            <person name="Lee S.B."/>
            <person name="Kim Y.K."/>
            <person name="Shin Y."/>
            <person name="Noh S.J."/>
            <person name="Park J."/>
            <person name="Seo Y.S."/>
            <person name="Kwon S.Y."/>
            <person name="Kim H.A."/>
            <person name="Park J.M."/>
            <person name="Kim H.J."/>
            <person name="Choi S.B."/>
            <person name="Bosland P.W."/>
            <person name="Reeves G."/>
            <person name="Jo S.H."/>
            <person name="Lee B.W."/>
            <person name="Cho H.T."/>
            <person name="Choi H.S."/>
            <person name="Lee M.S."/>
            <person name="Yu Y."/>
            <person name="Do Choi Y."/>
            <person name="Park B.S."/>
            <person name="van Deynze A."/>
            <person name="Ashrafi H."/>
            <person name="Hill T."/>
            <person name="Kim W.T."/>
            <person name="Pai H.S."/>
            <person name="Ahn H.K."/>
            <person name="Yeam I."/>
            <person name="Giovannoni J.J."/>
            <person name="Rose J.K."/>
            <person name="Sorensen I."/>
            <person name="Lee S.J."/>
            <person name="Kim R.W."/>
            <person name="Choi I.Y."/>
            <person name="Choi B.S."/>
            <person name="Lim J.S."/>
            <person name="Lee Y.H."/>
            <person name="Choi D."/>
        </authorList>
    </citation>
    <scope>NUCLEOTIDE SEQUENCE [LARGE SCALE GENOMIC DNA]</scope>
    <source>
        <strain evidence="4">cv. CM334</strain>
    </source>
</reference>
<dbReference type="SUPFAM" id="SSF51316">
    <property type="entry name" value="Mss4-like"/>
    <property type="match status" value="1"/>
</dbReference>
<keyword evidence="4" id="KW-1185">Reference proteome</keyword>
<evidence type="ECO:0000259" key="2">
    <source>
        <dbReference type="PROSITE" id="PS51797"/>
    </source>
</evidence>
<comment type="similarity">
    <text evidence="1">Belongs to the TCTP family.</text>
</comment>
<dbReference type="Proteomes" id="UP000222542">
    <property type="component" value="Unassembled WGS sequence"/>
</dbReference>
<dbReference type="EMBL" id="AYRZ02000002">
    <property type="protein sequence ID" value="PHT90484.1"/>
    <property type="molecule type" value="Genomic_DNA"/>
</dbReference>
<dbReference type="InterPro" id="IPR018105">
    <property type="entry name" value="Translational_control_tumour_p"/>
</dbReference>
<dbReference type="PROSITE" id="PS01002">
    <property type="entry name" value="TCTP_1"/>
    <property type="match status" value="1"/>
</dbReference>
<dbReference type="InterPro" id="IPR011057">
    <property type="entry name" value="Mss4-like_sf"/>
</dbReference>
<evidence type="ECO:0000313" key="4">
    <source>
        <dbReference type="Proteomes" id="UP000222542"/>
    </source>
</evidence>
<reference evidence="3 4" key="2">
    <citation type="journal article" date="2017" name="Genome Biol.">
        <title>New reference genome sequences of hot pepper reveal the massive evolution of plant disease-resistance genes by retroduplication.</title>
        <authorList>
            <person name="Kim S."/>
            <person name="Park J."/>
            <person name="Yeom S.I."/>
            <person name="Kim Y.M."/>
            <person name="Seo E."/>
            <person name="Kim K.T."/>
            <person name="Kim M.S."/>
            <person name="Lee J.M."/>
            <person name="Cheong K."/>
            <person name="Shin H.S."/>
            <person name="Kim S.B."/>
            <person name="Han K."/>
            <person name="Lee J."/>
            <person name="Park M."/>
            <person name="Lee H.A."/>
            <person name="Lee H.Y."/>
            <person name="Lee Y."/>
            <person name="Oh S."/>
            <person name="Lee J.H."/>
            <person name="Choi E."/>
            <person name="Choi E."/>
            <person name="Lee S.E."/>
            <person name="Jeon J."/>
            <person name="Kim H."/>
            <person name="Choi G."/>
            <person name="Song H."/>
            <person name="Lee J."/>
            <person name="Lee S.C."/>
            <person name="Kwon J.K."/>
            <person name="Lee H.Y."/>
            <person name="Koo N."/>
            <person name="Hong Y."/>
            <person name="Kim R.W."/>
            <person name="Kang W.H."/>
            <person name="Huh J.H."/>
            <person name="Kang B.C."/>
            <person name="Yang T.J."/>
            <person name="Lee Y.H."/>
            <person name="Bennetzen J.L."/>
            <person name="Choi D."/>
        </authorList>
    </citation>
    <scope>NUCLEOTIDE SEQUENCE [LARGE SCALE GENOMIC DNA]</scope>
    <source>
        <strain evidence="4">cv. CM334</strain>
    </source>
</reference>
<dbReference type="PROSITE" id="PS51797">
    <property type="entry name" value="TCTP_3"/>
    <property type="match status" value="1"/>
</dbReference>
<dbReference type="Gene3D" id="2.170.150.10">
    <property type="entry name" value="Metal Binding Protein, Guanine Nucleotide Exchange Factor, Chain A"/>
    <property type="match status" value="1"/>
</dbReference>
<gene>
    <name evidence="3" type="ORF">T459_05597</name>
</gene>
<dbReference type="STRING" id="4072.A0A2G3A8D2"/>
<dbReference type="InterPro" id="IPR011323">
    <property type="entry name" value="Mss4/transl-control_tumour"/>
</dbReference>
<proteinExistence type="inferred from homology"/>
<dbReference type="Gramene" id="PHT90484">
    <property type="protein sequence ID" value="PHT90484"/>
    <property type="gene ID" value="T459_05597"/>
</dbReference>
<evidence type="ECO:0000313" key="3">
    <source>
        <dbReference type="EMBL" id="PHT90484.1"/>
    </source>
</evidence>
<evidence type="ECO:0000256" key="1">
    <source>
        <dbReference type="PROSITE-ProRule" id="PRU01133"/>
    </source>
</evidence>
<dbReference type="Pfam" id="PF00838">
    <property type="entry name" value="TCTP"/>
    <property type="match status" value="1"/>
</dbReference>
<dbReference type="InterPro" id="IPR018103">
    <property type="entry name" value="Translation_control_tumour_CS"/>
</dbReference>
<comment type="caution">
    <text evidence="3">The sequence shown here is derived from an EMBL/GenBank/DDBJ whole genome shotgun (WGS) entry which is preliminary data.</text>
</comment>
<feature type="domain" description="TCTP" evidence="2">
    <location>
        <begin position="1"/>
        <end position="63"/>
    </location>
</feature>
<dbReference type="AlphaFoldDB" id="A0A2G3A8D2"/>
<protein>
    <submittedName>
        <fullName evidence="3">Translationally-controlled tumor protein -like protein</fullName>
    </submittedName>
</protein>
<accession>A0A2G3A8D2</accession>
<organism evidence="3 4">
    <name type="scientific">Capsicum annuum</name>
    <name type="common">Capsicum pepper</name>
    <dbReference type="NCBI Taxonomy" id="4072"/>
    <lineage>
        <taxon>Eukaryota</taxon>
        <taxon>Viridiplantae</taxon>
        <taxon>Streptophyta</taxon>
        <taxon>Embryophyta</taxon>
        <taxon>Tracheophyta</taxon>
        <taxon>Spermatophyta</taxon>
        <taxon>Magnoliopsida</taxon>
        <taxon>eudicotyledons</taxon>
        <taxon>Gunneridae</taxon>
        <taxon>Pentapetalae</taxon>
        <taxon>asterids</taxon>
        <taxon>lamiids</taxon>
        <taxon>Solanales</taxon>
        <taxon>Solanaceae</taxon>
        <taxon>Solanoideae</taxon>
        <taxon>Capsiceae</taxon>
        <taxon>Capsicum</taxon>
    </lineage>
</organism>
<dbReference type="InterPro" id="IPR034737">
    <property type="entry name" value="TCTP"/>
</dbReference>